<evidence type="ECO:0000256" key="10">
    <source>
        <dbReference type="RuleBase" id="RU000519"/>
    </source>
</evidence>
<keyword evidence="8 10" id="KW-0067">ATP-binding</keyword>
<dbReference type="GO" id="GO:0005524">
    <property type="term" value="F:ATP binding"/>
    <property type="evidence" value="ECO:0007669"/>
    <property type="project" value="UniProtKB-KW"/>
</dbReference>
<name>A0A2T0FKD6_9ASCO</name>
<evidence type="ECO:0000256" key="6">
    <source>
        <dbReference type="ARBA" id="ARBA00022741"/>
    </source>
</evidence>
<evidence type="ECO:0000256" key="5">
    <source>
        <dbReference type="ARBA" id="ARBA00022598"/>
    </source>
</evidence>
<keyword evidence="13" id="KW-1185">Reference proteome</keyword>
<dbReference type="NCBIfam" id="TIGR01408">
    <property type="entry name" value="Ube1"/>
    <property type="match status" value="1"/>
</dbReference>
<evidence type="ECO:0000313" key="12">
    <source>
        <dbReference type="EMBL" id="PRT55427.1"/>
    </source>
</evidence>
<evidence type="ECO:0000256" key="4">
    <source>
        <dbReference type="ARBA" id="ARBA00012990"/>
    </source>
</evidence>
<gene>
    <name evidence="12" type="ORF">B9G98_03047</name>
</gene>
<dbReference type="PRINTS" id="PR01849">
    <property type="entry name" value="UBIQUITINACT"/>
</dbReference>
<dbReference type="InterPro" id="IPR042302">
    <property type="entry name" value="E1_FCCH_sf"/>
</dbReference>
<dbReference type="InterPro" id="IPR035985">
    <property type="entry name" value="Ubiquitin-activating_enz"/>
</dbReference>
<dbReference type="GO" id="GO:0005737">
    <property type="term" value="C:cytoplasm"/>
    <property type="evidence" value="ECO:0007669"/>
    <property type="project" value="TreeGrafter"/>
</dbReference>
<dbReference type="Gene3D" id="1.10.10.2660">
    <property type="entry name" value="Ubiquitin-activating enzyme E1, SCCH domain"/>
    <property type="match status" value="1"/>
</dbReference>
<dbReference type="FunFam" id="3.10.290.60:FF:000001">
    <property type="entry name" value="Ubiquitin-activating enzyme E1 2"/>
    <property type="match status" value="1"/>
</dbReference>
<dbReference type="InterPro" id="IPR033127">
    <property type="entry name" value="UBQ-activ_enz_E1_Cys_AS"/>
</dbReference>
<dbReference type="Proteomes" id="UP000238350">
    <property type="component" value="Unassembled WGS sequence"/>
</dbReference>
<accession>A0A2T0FKD6</accession>
<dbReference type="Pfam" id="PF09358">
    <property type="entry name" value="E1_UFD"/>
    <property type="match status" value="1"/>
</dbReference>
<comment type="pathway">
    <text evidence="2">Protein modification; protein ubiquitination.</text>
</comment>
<dbReference type="InterPro" id="IPR018075">
    <property type="entry name" value="UBQ-activ_enz_E1"/>
</dbReference>
<dbReference type="Gene3D" id="3.40.50.12550">
    <property type="entry name" value="Ubiquitin-activating enzyme E1, inactive adenylation domain, subdomain 2"/>
    <property type="match status" value="1"/>
</dbReference>
<dbReference type="Gene3D" id="3.10.290.60">
    <property type="entry name" value="Ubiquitin-activating enzyme E1, UFD domain"/>
    <property type="match status" value="1"/>
</dbReference>
<comment type="similarity">
    <text evidence="3 10">Belongs to the ubiquitin-activating E1 family.</text>
</comment>
<evidence type="ECO:0000256" key="2">
    <source>
        <dbReference type="ARBA" id="ARBA00004906"/>
    </source>
</evidence>
<dbReference type="UniPathway" id="UPA00143"/>
<keyword evidence="6 10" id="KW-0547">Nucleotide-binding</keyword>
<dbReference type="PANTHER" id="PTHR10953">
    <property type="entry name" value="UBIQUITIN-ACTIVATING ENZYME E1"/>
    <property type="match status" value="1"/>
</dbReference>
<dbReference type="Pfam" id="PF00899">
    <property type="entry name" value="ThiF"/>
    <property type="match status" value="2"/>
</dbReference>
<evidence type="ECO:0000256" key="3">
    <source>
        <dbReference type="ARBA" id="ARBA00005673"/>
    </source>
</evidence>
<dbReference type="OrthoDB" id="10252231at2759"/>
<dbReference type="FunFam" id="1.10.10.2660:FF:000001">
    <property type="entry name" value="Ubiquitin-activating enzyme E1 1"/>
    <property type="match status" value="1"/>
</dbReference>
<dbReference type="EC" id="6.2.1.45" evidence="4"/>
<sequence length="993" mass="109484">MQVDSEIDESLYSRQLYVLGKEAMQKMATSNVLIVGLGGLGVEIAKNVALAGVKSLAIYDSEPAVVADLAGQFYLGKTDIGKPRAAACVRHLSELNSYVPVSVVHGDLAQLIPNYQVVVVTDALIENAVMLNQITRKHNIKFIYANCFGLVGTLFNDFGPAFAVTDTNGEEAVVGTVATIENDGEVYAPDSAMHGLENGMFIELRDAEPAEINGQYRVSVKGPLSFNIGSLKASYVKGGQWTQVKEPEIVTFASLQDQLTSPEYFLTDFAKLERPAQLHVGTLALHSFKTRHGRLPAPYTAADITETLQLAKNVRTQYPVTEELDEQLLSTVFSQSQGQVAPMFGVIGGMAAQEVLKAVSGKFMPVRQWMYFDALEALPEGVTAEDAAPRNTRYDGYYAVFGKNFMDKLANLKLFLVGAGAIGCEVLKNWALMGMGSGPDGHIWVTDNDTIEKSNLNRQFLFRPKDVGHAKSEVAPAAAAAINPDLKGKFTCLTEKVGKESEDVFNAEFWNRLDYVTNALDNVEARAYVDRQCIFYQKPLIESGTLGTKCNVQVVVPNLTESYTSSHDPPEKGIPLCTIRSFPAKIDHTIAWAKAQFEELFNESCLNVNQYLTQPNFVESTLKQVANQKQVLEVIYSYLVEERPLTFEQCITWAVDLFNGLFRNDILQLLYNFPPDAKTTTGAPFWAPPKRQPTAAVLDINNATHLEFLTAAANLRAFNYGLKGESDPAVFAKVVGNYHSKEFNPSSGIKIAVTDDEISNDSSLESNELAKIADKLPAPSSLAGFRLLPAEFEKDDDTNFHIDFINAASNLRATNYGIDAVERSKTKFIAGRIIPAIATTTALVTGLGTIEALKVVQRRKIEDYKNGFVSLALPFFGFSEPIASTKLKYNDREIDRIWGRLSIDGDVSLQEFLDYFEKEHGLDISMVACENLLLYASFQPPAKLKERLPLNLSKLVESISKKPIENKQLVFEICAEDREGNDIEDLPFVVVTL</sequence>
<evidence type="ECO:0000259" key="11">
    <source>
        <dbReference type="SMART" id="SM00985"/>
    </source>
</evidence>
<dbReference type="GO" id="GO:0004839">
    <property type="term" value="F:ubiquitin activating enzyme activity"/>
    <property type="evidence" value="ECO:0007669"/>
    <property type="project" value="UniProtKB-EC"/>
</dbReference>
<dbReference type="Gene3D" id="2.40.30.180">
    <property type="entry name" value="Ubiquitin-activating enzyme E1, FCCH domain"/>
    <property type="match status" value="1"/>
</dbReference>
<reference evidence="12 13" key="1">
    <citation type="submission" date="2017-04" db="EMBL/GenBank/DDBJ databases">
        <title>Genome sequencing of [Candida] sorbophila.</title>
        <authorList>
            <person name="Ahn J.O."/>
        </authorList>
    </citation>
    <scope>NUCLEOTIDE SEQUENCE [LARGE SCALE GENOMIC DNA]</scope>
    <source>
        <strain evidence="12 13">DS02</strain>
    </source>
</reference>
<keyword evidence="7 10" id="KW-0833">Ubl conjugation pathway</keyword>
<dbReference type="FunFam" id="3.50.50.80:FF:000001">
    <property type="entry name" value="ubiquitin-like modifier-activating enzyme 1"/>
    <property type="match status" value="1"/>
</dbReference>
<comment type="caution">
    <text evidence="12">The sequence shown here is derived from an EMBL/GenBank/DDBJ whole genome shotgun (WGS) entry which is preliminary data.</text>
</comment>
<dbReference type="InterPro" id="IPR018965">
    <property type="entry name" value="Ub-activating_enz_E1_C"/>
</dbReference>
<comment type="catalytic activity">
    <reaction evidence="1">
        <text>ATP + ubiquitin + [E1 ubiquitin-activating enzyme]-L-cysteine = AMP + diphosphate + S-ubiquitinyl-[E1 ubiquitin-activating enzyme]-L-cysteine.</text>
        <dbReference type="EC" id="6.2.1.45"/>
    </reaction>
</comment>
<dbReference type="SUPFAM" id="SSF69572">
    <property type="entry name" value="Activating enzymes of the ubiquitin-like proteins"/>
    <property type="match status" value="2"/>
</dbReference>
<evidence type="ECO:0000256" key="8">
    <source>
        <dbReference type="ARBA" id="ARBA00022840"/>
    </source>
</evidence>
<dbReference type="InterPro" id="IPR042063">
    <property type="entry name" value="Ubi_acti_E1_SCCH"/>
</dbReference>
<dbReference type="InterPro" id="IPR000594">
    <property type="entry name" value="ThiF_NAD_FAD-bd"/>
</dbReference>
<dbReference type="InterPro" id="IPR042449">
    <property type="entry name" value="Ub-E1_IAD_1"/>
</dbReference>
<dbReference type="SMART" id="SM00985">
    <property type="entry name" value="UBA_e1_C"/>
    <property type="match status" value="1"/>
</dbReference>
<dbReference type="Gene3D" id="3.40.50.720">
    <property type="entry name" value="NAD(P)-binding Rossmann-like Domain"/>
    <property type="match status" value="1"/>
</dbReference>
<dbReference type="Pfam" id="PF10585">
    <property type="entry name" value="UBA_E1_SCCH"/>
    <property type="match status" value="1"/>
</dbReference>
<dbReference type="InterPro" id="IPR045886">
    <property type="entry name" value="ThiF/MoeB/HesA"/>
</dbReference>
<dbReference type="STRING" id="45607.A0A2T0FKD6"/>
<proteinExistence type="inferred from homology"/>
<feature type="domain" description="Ubiquitin-activating enzyme E1 C-terminal" evidence="11">
    <location>
        <begin position="864"/>
        <end position="989"/>
    </location>
</feature>
<feature type="active site" description="Glycyl thioester intermediate" evidence="9">
    <location>
        <position position="577"/>
    </location>
</feature>
<evidence type="ECO:0000256" key="7">
    <source>
        <dbReference type="ARBA" id="ARBA00022786"/>
    </source>
</evidence>
<dbReference type="InterPro" id="IPR038252">
    <property type="entry name" value="UBA_E1_C_sf"/>
</dbReference>
<dbReference type="GO" id="GO:0019948">
    <property type="term" value="F:SUMO activating enzyme activity"/>
    <property type="evidence" value="ECO:0007669"/>
    <property type="project" value="TreeGrafter"/>
</dbReference>
<dbReference type="FunFam" id="3.40.50.720:FF:000015">
    <property type="entry name" value="Ubiquitin-activating enzyme E1 1"/>
    <property type="match status" value="1"/>
</dbReference>
<dbReference type="PROSITE" id="PS00865">
    <property type="entry name" value="UBIQUITIN_ACTIVAT_2"/>
    <property type="match status" value="1"/>
</dbReference>
<dbReference type="GO" id="GO:0031510">
    <property type="term" value="C:SUMO activating enzyme complex"/>
    <property type="evidence" value="ECO:0007669"/>
    <property type="project" value="TreeGrafter"/>
</dbReference>
<dbReference type="InterPro" id="IPR019572">
    <property type="entry name" value="UBA_E1_SCCH"/>
</dbReference>
<organism evidence="12 13">
    <name type="scientific">Wickerhamiella sorbophila</name>
    <dbReference type="NCBI Taxonomy" id="45607"/>
    <lineage>
        <taxon>Eukaryota</taxon>
        <taxon>Fungi</taxon>
        <taxon>Dikarya</taxon>
        <taxon>Ascomycota</taxon>
        <taxon>Saccharomycotina</taxon>
        <taxon>Dipodascomycetes</taxon>
        <taxon>Dipodascales</taxon>
        <taxon>Trichomonascaceae</taxon>
        <taxon>Wickerhamiella</taxon>
    </lineage>
</organism>
<dbReference type="Gene3D" id="3.50.50.80">
    <property type="entry name" value="Ubiquitin-activating enzyme E1, inactive adenylation domain, subdomain 1"/>
    <property type="match status" value="1"/>
</dbReference>
<dbReference type="InterPro" id="IPR000011">
    <property type="entry name" value="UBQ/SUMO-activ_enz_E1-like"/>
</dbReference>
<dbReference type="AlphaFoldDB" id="A0A2T0FKD6"/>
<dbReference type="PANTHER" id="PTHR10953:SF4">
    <property type="entry name" value="UBIQUITIN-ACTIVATING ENZYME E1 C-TERMINAL DOMAIN-CONTAINING PROTEIN"/>
    <property type="match status" value="1"/>
</dbReference>
<dbReference type="GO" id="GO:0016925">
    <property type="term" value="P:protein sumoylation"/>
    <property type="evidence" value="ECO:0007669"/>
    <property type="project" value="TreeGrafter"/>
</dbReference>
<evidence type="ECO:0000256" key="1">
    <source>
        <dbReference type="ARBA" id="ARBA00000488"/>
    </source>
</evidence>
<evidence type="ECO:0000313" key="13">
    <source>
        <dbReference type="Proteomes" id="UP000238350"/>
    </source>
</evidence>
<dbReference type="GeneID" id="36516795"/>
<dbReference type="EMBL" id="NDIQ01000021">
    <property type="protein sequence ID" value="PRT55427.1"/>
    <property type="molecule type" value="Genomic_DNA"/>
</dbReference>
<protein>
    <recommendedName>
        <fullName evidence="4">E1 ubiquitin-activating enzyme</fullName>
        <ecNumber evidence="4">6.2.1.45</ecNumber>
    </recommendedName>
</protein>
<dbReference type="CDD" id="cd01490">
    <property type="entry name" value="Ube1_repeat2"/>
    <property type="match status" value="1"/>
</dbReference>
<dbReference type="RefSeq" id="XP_024665372.1">
    <property type="nucleotide sequence ID" value="XM_024809604.1"/>
</dbReference>
<keyword evidence="5 10" id="KW-0436">Ligase</keyword>
<evidence type="ECO:0000256" key="9">
    <source>
        <dbReference type="PROSITE-ProRule" id="PRU10132"/>
    </source>
</evidence>